<reference evidence="1 2" key="1">
    <citation type="journal article" date="2020" name="Microb. Genom.">
        <title>Genetic diversity of clinical and environmental Mucorales isolates obtained from an investigation of mucormycosis cases among solid organ transplant recipients.</title>
        <authorList>
            <person name="Nguyen M.H."/>
            <person name="Kaul D."/>
            <person name="Muto C."/>
            <person name="Cheng S.J."/>
            <person name="Richter R.A."/>
            <person name="Bruno V.M."/>
            <person name="Liu G."/>
            <person name="Beyhan S."/>
            <person name="Sundermann A.J."/>
            <person name="Mounaud S."/>
            <person name="Pasculle A.W."/>
            <person name="Nierman W.C."/>
            <person name="Driscoll E."/>
            <person name="Cumbie R."/>
            <person name="Clancy C.J."/>
            <person name="Dupont C.L."/>
        </authorList>
    </citation>
    <scope>NUCLEOTIDE SEQUENCE [LARGE SCALE GENOMIC DNA]</scope>
    <source>
        <strain evidence="1 2">GL24</strain>
    </source>
</reference>
<comment type="caution">
    <text evidence="1">The sequence shown here is derived from an EMBL/GenBank/DDBJ whole genome shotgun (WGS) entry which is preliminary data.</text>
</comment>
<proteinExistence type="predicted"/>
<dbReference type="AlphaFoldDB" id="A0A9P6YRU0"/>
<gene>
    <name evidence="1" type="ORF">G6F50_012328</name>
</gene>
<name>A0A9P6YRU0_9FUNG</name>
<evidence type="ECO:0000313" key="2">
    <source>
        <dbReference type="Proteomes" id="UP000740926"/>
    </source>
</evidence>
<evidence type="ECO:0000313" key="1">
    <source>
        <dbReference type="EMBL" id="KAG1560283.1"/>
    </source>
</evidence>
<sequence>MGADQRLRVIGQLALPALPLHGFQQRQQAWQRRVGRHHQAAPALHQQAFVGVTQAGLKLAHDQLQRGAALAAQAVQQPGQRVHLGVLVDGQPHGGLARLQCGRQQAGPAIIEAPCGGQRRRALQHVGLGEEDVAITSAGKAGSLVSGIGLGHVAQTRALLHHAKGTLRDHAMAVRPVMQQQLQGAAMRVQLGHAGTGAVQGQQAWCQGGDFTMAEQQHDLAGLPGPALQPFAPARQARVIPAIQRGNRKLHQAEPGGGGRHAWQVLWQAAQRLLHAVVGTLEPAQACRPVVVRQQRPHRLGATAQRHQNGVLQCGGGGQHAGAEQVGRRTAGRDDPVQAAPAHLNELRRQSGYGKVGCCHAGSFQRPSTGRKARWRRRCAPIFTFAASRRSQRRLRNRRRAGQYSAMEKAVLLVLDRERCLPVGDTGTDGPGLGLHIAGPPRQAHDTGTRRGGADIDGLAEADFAFGAAITLHHLDADAGRTVGGRAQLQHAGHVRTVLVGVEADADLALVRRNVAALAVQADLEVTIDRARTDAGEAGIGHAAEINGDVAATGLHFAGRADHGGARTAEGRGQHWAAGAVAIEVVGGEAAIRRNHARTGLRGGLDQLDAELPTDQRDGGVGAEVDGMRTLAKPATGRFCGALTYSPVELPPYQ</sequence>
<keyword evidence="2" id="KW-1185">Reference proteome</keyword>
<dbReference type="Proteomes" id="UP000740926">
    <property type="component" value="Unassembled WGS sequence"/>
</dbReference>
<accession>A0A9P6YRU0</accession>
<organism evidence="1 2">
    <name type="scientific">Rhizopus delemar</name>
    <dbReference type="NCBI Taxonomy" id="936053"/>
    <lineage>
        <taxon>Eukaryota</taxon>
        <taxon>Fungi</taxon>
        <taxon>Fungi incertae sedis</taxon>
        <taxon>Mucoromycota</taxon>
        <taxon>Mucoromycotina</taxon>
        <taxon>Mucoromycetes</taxon>
        <taxon>Mucorales</taxon>
        <taxon>Mucorineae</taxon>
        <taxon>Rhizopodaceae</taxon>
        <taxon>Rhizopus</taxon>
    </lineage>
</organism>
<protein>
    <submittedName>
        <fullName evidence="1">Uncharacterized protein</fullName>
    </submittedName>
</protein>
<dbReference type="EMBL" id="JAANIU010003752">
    <property type="protein sequence ID" value="KAG1560283.1"/>
    <property type="molecule type" value="Genomic_DNA"/>
</dbReference>